<comment type="similarity">
    <text evidence="2 8">Belongs to the glutamyl-tRNA reductase family.</text>
</comment>
<reference evidence="12 13" key="1">
    <citation type="submission" date="2018-10" db="EMBL/GenBank/DDBJ databases">
        <title>Tessaracoccus antarcticuss sp. nov., isolated from sediment.</title>
        <authorList>
            <person name="Zhou L.Y."/>
            <person name="Du Z.J."/>
        </authorList>
    </citation>
    <scope>NUCLEOTIDE SEQUENCE [LARGE SCALE GENOMIC DNA]</scope>
    <source>
        <strain evidence="12 13">JDX10</strain>
    </source>
</reference>
<dbReference type="PANTHER" id="PTHR43013">
    <property type="entry name" value="GLUTAMYL-TRNA REDUCTASE"/>
    <property type="match status" value="1"/>
</dbReference>
<evidence type="ECO:0000256" key="8">
    <source>
        <dbReference type="HAMAP-Rule" id="MF_00087"/>
    </source>
</evidence>
<dbReference type="AlphaFoldDB" id="A0A3M0GRD2"/>
<accession>A0A3M0GRD2</accession>
<dbReference type="InterPro" id="IPR015895">
    <property type="entry name" value="4pyrrol_synth_GluRdtase_N"/>
</dbReference>
<dbReference type="UniPathway" id="UPA00251">
    <property type="reaction ID" value="UER00316"/>
</dbReference>
<feature type="binding site" evidence="8">
    <location>
        <begin position="186"/>
        <end position="188"/>
    </location>
    <ligand>
        <name>substrate</name>
    </ligand>
</feature>
<proteinExistence type="inferred from homology"/>
<dbReference type="HAMAP" id="MF_00087">
    <property type="entry name" value="Glu_tRNA_reductase"/>
    <property type="match status" value="1"/>
</dbReference>
<evidence type="ECO:0000256" key="7">
    <source>
        <dbReference type="ARBA" id="ARBA00047464"/>
    </source>
</evidence>
<evidence type="ECO:0000313" key="13">
    <source>
        <dbReference type="Proteomes" id="UP000275256"/>
    </source>
</evidence>
<evidence type="ECO:0000256" key="2">
    <source>
        <dbReference type="ARBA" id="ARBA00005916"/>
    </source>
</evidence>
<organism evidence="12 13">
    <name type="scientific">Tessaracoccus antarcticus</name>
    <dbReference type="NCBI Taxonomy" id="2479848"/>
    <lineage>
        <taxon>Bacteria</taxon>
        <taxon>Bacillati</taxon>
        <taxon>Actinomycetota</taxon>
        <taxon>Actinomycetes</taxon>
        <taxon>Propionibacteriales</taxon>
        <taxon>Propionibacteriaceae</taxon>
        <taxon>Tessaracoccus</taxon>
    </lineage>
</organism>
<keyword evidence="13" id="KW-1185">Reference proteome</keyword>
<evidence type="ECO:0000259" key="9">
    <source>
        <dbReference type="Pfam" id="PF00745"/>
    </source>
</evidence>
<dbReference type="InterPro" id="IPR018214">
    <property type="entry name" value="GluRdtase_CS"/>
</dbReference>
<keyword evidence="5 8" id="KW-0560">Oxidoreductase</keyword>
<dbReference type="Pfam" id="PF01488">
    <property type="entry name" value="Shikimate_DH"/>
    <property type="match status" value="1"/>
</dbReference>
<dbReference type="EMBL" id="REFW01000002">
    <property type="protein sequence ID" value="RMB59836.1"/>
    <property type="molecule type" value="Genomic_DNA"/>
</dbReference>
<dbReference type="SUPFAM" id="SSF69075">
    <property type="entry name" value="Glutamyl tRNA-reductase dimerization domain"/>
    <property type="match status" value="1"/>
</dbReference>
<dbReference type="PROSITE" id="PS00747">
    <property type="entry name" value="GLUTR"/>
    <property type="match status" value="1"/>
</dbReference>
<evidence type="ECO:0000259" key="10">
    <source>
        <dbReference type="Pfam" id="PF01488"/>
    </source>
</evidence>
<evidence type="ECO:0000313" key="12">
    <source>
        <dbReference type="EMBL" id="RMB59836.1"/>
    </source>
</evidence>
<feature type="binding site" evidence="8">
    <location>
        <position position="181"/>
    </location>
    <ligand>
        <name>substrate</name>
    </ligand>
</feature>
<feature type="binding site" evidence="8">
    <location>
        <begin position="128"/>
        <end position="131"/>
    </location>
    <ligand>
        <name>substrate</name>
    </ligand>
</feature>
<evidence type="ECO:0000256" key="1">
    <source>
        <dbReference type="ARBA" id="ARBA00005059"/>
    </source>
</evidence>
<dbReference type="NCBIfam" id="NF000750">
    <property type="entry name" value="PRK00045.3-4"/>
    <property type="match status" value="1"/>
</dbReference>
<comment type="caution">
    <text evidence="12">The sequence shown here is derived from an EMBL/GenBank/DDBJ whole genome shotgun (WGS) entry which is preliminary data.</text>
</comment>
<feature type="domain" description="Quinate/shikimate 5-dehydrogenase/glutamyl-tRNA reductase" evidence="10">
    <location>
        <begin position="249"/>
        <end position="361"/>
    </location>
</feature>
<dbReference type="Proteomes" id="UP000275256">
    <property type="component" value="Unassembled WGS sequence"/>
</dbReference>
<evidence type="ECO:0000256" key="5">
    <source>
        <dbReference type="ARBA" id="ARBA00023002"/>
    </source>
</evidence>
<evidence type="ECO:0000256" key="6">
    <source>
        <dbReference type="ARBA" id="ARBA00023244"/>
    </source>
</evidence>
<dbReference type="Gene3D" id="3.40.50.720">
    <property type="entry name" value="NAD(P)-binding Rossmann-like Domain"/>
    <property type="match status" value="1"/>
</dbReference>
<name>A0A3M0GRD2_9ACTN</name>
<dbReference type="InterPro" id="IPR015896">
    <property type="entry name" value="4pyrrol_synth_GluRdtase_dimer"/>
</dbReference>
<comment type="domain">
    <text evidence="8">Possesses an unusual extended V-shaped dimeric structure with each monomer consisting of three distinct domains arranged along a curved 'spinal' alpha-helix. The N-terminal catalytic domain specifically recognizes the glutamate moiety of the substrate. The second domain is the NADPH-binding domain, and the third C-terminal domain is responsible for dimerization.</text>
</comment>
<comment type="pathway">
    <text evidence="1 8">Porphyrin-containing compound metabolism; protoporphyrin-IX biosynthesis; 5-aminolevulinate from L-glutamyl-tRNA(Glu): step 1/2.</text>
</comment>
<evidence type="ECO:0000256" key="3">
    <source>
        <dbReference type="ARBA" id="ARBA00012970"/>
    </source>
</evidence>
<dbReference type="InterPro" id="IPR036453">
    <property type="entry name" value="GluRdtase_dimer_dom_sf"/>
</dbReference>
<dbReference type="Gene3D" id="3.30.460.30">
    <property type="entry name" value="Glutamyl-tRNA reductase, N-terminal domain"/>
    <property type="match status" value="1"/>
</dbReference>
<gene>
    <name evidence="8" type="primary">hemA</name>
    <name evidence="12" type="ORF">EAX62_08825</name>
</gene>
<feature type="active site" description="Nucleophile" evidence="8">
    <location>
        <position position="129"/>
    </location>
</feature>
<dbReference type="SUPFAM" id="SSF69742">
    <property type="entry name" value="Glutamyl tRNA-reductase catalytic, N-terminal domain"/>
    <property type="match status" value="1"/>
</dbReference>
<dbReference type="SUPFAM" id="SSF51735">
    <property type="entry name" value="NAD(P)-binding Rossmann-fold domains"/>
    <property type="match status" value="1"/>
</dbReference>
<evidence type="ECO:0000256" key="4">
    <source>
        <dbReference type="ARBA" id="ARBA00022857"/>
    </source>
</evidence>
<feature type="binding site" evidence="8">
    <location>
        <begin position="259"/>
        <end position="264"/>
    </location>
    <ligand>
        <name>NADP(+)</name>
        <dbReference type="ChEBI" id="CHEBI:58349"/>
    </ligand>
</feature>
<keyword evidence="4 8" id="KW-0521">NADP</keyword>
<dbReference type="Pfam" id="PF05201">
    <property type="entry name" value="GlutR_N"/>
    <property type="match status" value="1"/>
</dbReference>
<dbReference type="InterPro" id="IPR036291">
    <property type="entry name" value="NAD(P)-bd_dom_sf"/>
</dbReference>
<feature type="domain" description="Tetrapyrrole biosynthesis glutamyl-tRNA reductase dimerisation" evidence="9">
    <location>
        <begin position="379"/>
        <end position="472"/>
    </location>
</feature>
<feature type="domain" description="Glutamyl-tRNA reductase N-terminal" evidence="11">
    <location>
        <begin position="89"/>
        <end position="228"/>
    </location>
</feature>
<dbReference type="InterPro" id="IPR006151">
    <property type="entry name" value="Shikm_DH/Glu-tRNA_Rdtase"/>
</dbReference>
<dbReference type="GO" id="GO:0050661">
    <property type="term" value="F:NADP binding"/>
    <property type="evidence" value="ECO:0007669"/>
    <property type="project" value="InterPro"/>
</dbReference>
<protein>
    <recommendedName>
        <fullName evidence="3 8">Glutamyl-tRNA reductase</fullName>
        <shortName evidence="8">GluTR</shortName>
        <ecNumber evidence="3 8">1.2.1.70</ecNumber>
    </recommendedName>
</protein>
<dbReference type="PANTHER" id="PTHR43013:SF1">
    <property type="entry name" value="GLUTAMYL-TRNA REDUCTASE"/>
    <property type="match status" value="1"/>
</dbReference>
<feature type="site" description="Important for activity" evidence="8">
    <location>
        <position position="171"/>
    </location>
</feature>
<evidence type="ECO:0000259" key="11">
    <source>
        <dbReference type="Pfam" id="PF05201"/>
    </source>
</evidence>
<dbReference type="GO" id="GO:0008883">
    <property type="term" value="F:glutamyl-tRNA reductase activity"/>
    <property type="evidence" value="ECO:0007669"/>
    <property type="project" value="UniProtKB-UniRule"/>
</dbReference>
<dbReference type="Pfam" id="PF00745">
    <property type="entry name" value="GlutR_dimer"/>
    <property type="match status" value="1"/>
</dbReference>
<comment type="catalytic activity">
    <reaction evidence="7 8">
        <text>(S)-4-amino-5-oxopentanoate + tRNA(Glu) + NADP(+) = L-glutamyl-tRNA(Glu) + NADPH + H(+)</text>
        <dbReference type="Rhea" id="RHEA:12344"/>
        <dbReference type="Rhea" id="RHEA-COMP:9663"/>
        <dbReference type="Rhea" id="RHEA-COMP:9680"/>
        <dbReference type="ChEBI" id="CHEBI:15378"/>
        <dbReference type="ChEBI" id="CHEBI:57501"/>
        <dbReference type="ChEBI" id="CHEBI:57783"/>
        <dbReference type="ChEBI" id="CHEBI:58349"/>
        <dbReference type="ChEBI" id="CHEBI:78442"/>
        <dbReference type="ChEBI" id="CHEBI:78520"/>
        <dbReference type="EC" id="1.2.1.70"/>
    </reaction>
</comment>
<dbReference type="EC" id="1.2.1.70" evidence="3 8"/>
<comment type="subunit">
    <text evidence="8">Homodimer.</text>
</comment>
<dbReference type="InterPro" id="IPR036343">
    <property type="entry name" value="GluRdtase_N_sf"/>
</dbReference>
<sequence>MTAHGLQGDLRSQFRAQTGIQHGDAASHLFVLGERPACLAHEPHGESLGALPGQGLEQRGHIKGSHGFDSAPWGKPWFTGPIVNLRIFSIQHDTHGLAEVQRASENAPLLADQLREIRDVDGVVVLATCNRVEVLLDAPTLTTAHARLRLSRVGAAPMAWDVREGDEALTHLFRVAAGLESMVVGEREIAGQLRRALNDAQDNGHASPSVTLCVEEALRTSRRIARETSLHAAGRSVVSEGLDMLGPLDWASQRVLVVGTGSFAGAVVSAVRSRGARNLRVHSSSGRGPRFAESHQMVCVDDLPRALHDADVIVTCRGTGGHTITADMLACPRPVAVIDLSLSRDVAPEVAALPHVTAVDLALIQRDVAPRWDRDTEHAAALVSEGVEGALARMRSRLVDPAVVELRQAVLELVADEVERLPRGRSLDRDECAHALRRLATRLLHTPSMRAREAAEAGRSEEYLSALNEVYGISAAAPSPELNPDDLESQHCPVTGLALSDLDPRPRLEAM</sequence>
<dbReference type="GO" id="GO:0019353">
    <property type="term" value="P:protoporphyrinogen IX biosynthetic process from glutamate"/>
    <property type="evidence" value="ECO:0007669"/>
    <property type="project" value="TreeGrafter"/>
</dbReference>
<feature type="binding site" evidence="8">
    <location>
        <position position="192"/>
    </location>
    <ligand>
        <name>substrate</name>
    </ligand>
</feature>
<comment type="miscellaneous">
    <text evidence="8">During catalysis, the active site Cys acts as a nucleophile attacking the alpha-carbonyl group of tRNA-bound glutamate with the formation of a thioester intermediate between enzyme and glutamate, and the concomitant release of tRNA(Glu). The thioester intermediate is finally reduced by direct hydride transfer from NADPH, to form the product GSA.</text>
</comment>
<keyword evidence="6 8" id="KW-0627">Porphyrin biosynthesis</keyword>
<comment type="function">
    <text evidence="8">Catalyzes the NADPH-dependent reduction of glutamyl-tRNA(Glu) to glutamate 1-semialdehyde (GSA).</text>
</comment>
<dbReference type="InterPro" id="IPR000343">
    <property type="entry name" value="4pyrrol_synth_GluRdtase"/>
</dbReference>